<feature type="compositionally biased region" description="Pro residues" evidence="1">
    <location>
        <begin position="17"/>
        <end position="26"/>
    </location>
</feature>
<evidence type="ECO:0000313" key="2">
    <source>
        <dbReference type="EMBL" id="SDM81288.1"/>
    </source>
</evidence>
<dbReference type="Proteomes" id="UP000183376">
    <property type="component" value="Chromosome I"/>
</dbReference>
<feature type="compositionally biased region" description="Low complexity" evidence="1">
    <location>
        <begin position="1"/>
        <end position="16"/>
    </location>
</feature>
<sequence length="139" mass="15211">MPAKSNPGGNSGSGPSPSVPPPPPTPYRGGGNEKLSVDTDGMRKGGDRYRDVGDVFHTFATQHERLLSYKPLQNGESDETWEKFEPDYLKGTRGFINGVRGLAQLTRAIADGVDDMALGHEKTERNNIELSRSLLRKRS</sequence>
<gene>
    <name evidence="2" type="ORF">SAMN04489726_3482</name>
</gene>
<reference evidence="2 3" key="1">
    <citation type="submission" date="2016-10" db="EMBL/GenBank/DDBJ databases">
        <authorList>
            <person name="de Groot N.N."/>
        </authorList>
    </citation>
    <scope>NUCLEOTIDE SEQUENCE [LARGE SCALE GENOMIC DNA]</scope>
    <source>
        <strain evidence="2 3">DSM 44149</strain>
    </source>
</reference>
<dbReference type="STRING" id="211114.SAMN04489726_3482"/>
<name>A0A1G9W9Q2_ALLAB</name>
<dbReference type="OrthoDB" id="3698924at2"/>
<dbReference type="RefSeq" id="WP_156051083.1">
    <property type="nucleotide sequence ID" value="NZ_JOEF01000012.1"/>
</dbReference>
<evidence type="ECO:0000256" key="1">
    <source>
        <dbReference type="SAM" id="MobiDB-lite"/>
    </source>
</evidence>
<feature type="region of interest" description="Disordered" evidence="1">
    <location>
        <begin position="1"/>
        <end position="49"/>
    </location>
</feature>
<accession>A0A1G9W9Q2</accession>
<feature type="compositionally biased region" description="Basic and acidic residues" evidence="1">
    <location>
        <begin position="35"/>
        <end position="49"/>
    </location>
</feature>
<proteinExistence type="predicted"/>
<dbReference type="AlphaFoldDB" id="A0A1G9W9Q2"/>
<organism evidence="2 3">
    <name type="scientific">Allokutzneria albata</name>
    <name type="common">Kibdelosporangium albatum</name>
    <dbReference type="NCBI Taxonomy" id="211114"/>
    <lineage>
        <taxon>Bacteria</taxon>
        <taxon>Bacillati</taxon>
        <taxon>Actinomycetota</taxon>
        <taxon>Actinomycetes</taxon>
        <taxon>Pseudonocardiales</taxon>
        <taxon>Pseudonocardiaceae</taxon>
        <taxon>Allokutzneria</taxon>
    </lineage>
</organism>
<protein>
    <submittedName>
        <fullName evidence="2">Uncharacterized protein</fullName>
    </submittedName>
</protein>
<dbReference type="EMBL" id="LT629701">
    <property type="protein sequence ID" value="SDM81288.1"/>
    <property type="molecule type" value="Genomic_DNA"/>
</dbReference>
<keyword evidence="3" id="KW-1185">Reference proteome</keyword>
<evidence type="ECO:0000313" key="3">
    <source>
        <dbReference type="Proteomes" id="UP000183376"/>
    </source>
</evidence>